<dbReference type="RefSeq" id="WP_145234305.1">
    <property type="nucleotide sequence ID" value="NZ_CP036273.1"/>
</dbReference>
<evidence type="ECO:0000313" key="2">
    <source>
        <dbReference type="Proteomes" id="UP000319576"/>
    </source>
</evidence>
<reference evidence="1 2" key="1">
    <citation type="submission" date="2019-02" db="EMBL/GenBank/DDBJ databases">
        <title>Deep-cultivation of Planctomycetes and their phenomic and genomic characterization uncovers novel biology.</title>
        <authorList>
            <person name="Wiegand S."/>
            <person name="Jogler M."/>
            <person name="Boedeker C."/>
            <person name="Pinto D."/>
            <person name="Vollmers J."/>
            <person name="Rivas-Marin E."/>
            <person name="Kohn T."/>
            <person name="Peeters S.H."/>
            <person name="Heuer A."/>
            <person name="Rast P."/>
            <person name="Oberbeckmann S."/>
            <person name="Bunk B."/>
            <person name="Jeske O."/>
            <person name="Meyerdierks A."/>
            <person name="Storesund J.E."/>
            <person name="Kallscheuer N."/>
            <person name="Luecker S."/>
            <person name="Lage O.M."/>
            <person name="Pohl T."/>
            <person name="Merkel B.J."/>
            <person name="Hornburger P."/>
            <person name="Mueller R.-W."/>
            <person name="Bruemmer F."/>
            <person name="Labrenz M."/>
            <person name="Spormann A.M."/>
            <person name="Op den Camp H."/>
            <person name="Overmann J."/>
            <person name="Amann R."/>
            <person name="Jetten M.S.M."/>
            <person name="Mascher T."/>
            <person name="Medema M.H."/>
            <person name="Devos D.P."/>
            <person name="Kaster A.-K."/>
            <person name="Ovreas L."/>
            <person name="Rohde M."/>
            <person name="Galperin M.Y."/>
            <person name="Jogler C."/>
        </authorList>
    </citation>
    <scope>NUCLEOTIDE SEQUENCE [LARGE SCALE GENOMIC DNA]</scope>
    <source>
        <strain evidence="1 2">ETA_A1</strain>
    </source>
</reference>
<gene>
    <name evidence="1" type="ORF">ETAA1_06820</name>
</gene>
<protein>
    <submittedName>
        <fullName evidence="1">Uncharacterized protein</fullName>
    </submittedName>
</protein>
<dbReference type="EMBL" id="CP036273">
    <property type="protein sequence ID" value="QDU18786.1"/>
    <property type="molecule type" value="Genomic_DNA"/>
</dbReference>
<organism evidence="1 2">
    <name type="scientific">Urbifossiella limnaea</name>
    <dbReference type="NCBI Taxonomy" id="2528023"/>
    <lineage>
        <taxon>Bacteria</taxon>
        <taxon>Pseudomonadati</taxon>
        <taxon>Planctomycetota</taxon>
        <taxon>Planctomycetia</taxon>
        <taxon>Gemmatales</taxon>
        <taxon>Gemmataceae</taxon>
        <taxon>Urbifossiella</taxon>
    </lineage>
</organism>
<dbReference type="AlphaFoldDB" id="A0A517XMS9"/>
<keyword evidence="2" id="KW-1185">Reference proteome</keyword>
<name>A0A517XMS9_9BACT</name>
<dbReference type="OrthoDB" id="1467470at2"/>
<accession>A0A517XMS9</accession>
<sequence length="162" mass="17487">MPWEVAIVNYAGSPPASYHAPGRPDPQPLGARDDVIAAIRQAVPEFQWGMVGGFPPEILAKFSPEVAAILSKQKLNARYDTDDLYLLLYGFEQEPIGYLHAEVRGTGNPVPLLARVCAGRNWSVASDADGSFVDLTAAAAPQWDGFQAYRDRANSDVRDAGG</sequence>
<dbReference type="KEGG" id="uli:ETAA1_06820"/>
<dbReference type="Proteomes" id="UP000319576">
    <property type="component" value="Chromosome"/>
</dbReference>
<evidence type="ECO:0000313" key="1">
    <source>
        <dbReference type="EMBL" id="QDU18786.1"/>
    </source>
</evidence>
<proteinExistence type="predicted"/>